<comment type="similarity">
    <text evidence="1">Belongs to the carbohydrate kinase PfkB family.</text>
</comment>
<reference evidence="8" key="1">
    <citation type="submission" date="2016-10" db="EMBL/GenBank/DDBJ databases">
        <authorList>
            <person name="Varghese N."/>
        </authorList>
    </citation>
    <scope>NUCLEOTIDE SEQUENCE [LARGE SCALE GENOMIC DNA]</scope>
    <source>
        <strain evidence="8">DSM 24868</strain>
    </source>
</reference>
<keyword evidence="3" id="KW-0547">Nucleotide-binding</keyword>
<protein>
    <submittedName>
        <fullName evidence="7">Fructokinase</fullName>
    </submittedName>
</protein>
<evidence type="ECO:0000256" key="4">
    <source>
        <dbReference type="ARBA" id="ARBA00022777"/>
    </source>
</evidence>
<evidence type="ECO:0000256" key="3">
    <source>
        <dbReference type="ARBA" id="ARBA00022741"/>
    </source>
</evidence>
<name>A0A1H6Y576_9MICO</name>
<evidence type="ECO:0000256" key="5">
    <source>
        <dbReference type="ARBA" id="ARBA00022840"/>
    </source>
</evidence>
<dbReference type="GO" id="GO:0005524">
    <property type="term" value="F:ATP binding"/>
    <property type="evidence" value="ECO:0007669"/>
    <property type="project" value="UniProtKB-KW"/>
</dbReference>
<dbReference type="Pfam" id="PF00294">
    <property type="entry name" value="PfkB"/>
    <property type="match status" value="1"/>
</dbReference>
<organism evidence="7 8">
    <name type="scientific">Demequina mangrovi</name>
    <dbReference type="NCBI Taxonomy" id="1043493"/>
    <lineage>
        <taxon>Bacteria</taxon>
        <taxon>Bacillati</taxon>
        <taxon>Actinomycetota</taxon>
        <taxon>Actinomycetes</taxon>
        <taxon>Micrococcales</taxon>
        <taxon>Demequinaceae</taxon>
        <taxon>Demequina</taxon>
    </lineage>
</organism>
<sequence>MSGHVLVVGEALVDIVVRPDGTEEHPGGSPANVALGLARLGREADLLTRLGLDPHGALIATHLQDSGVTIAPGSGGPGSTSVATATLDAAGAASYEFDIDWRINPGIRMRNMPLAVHTGSIAAVLEPGATDVKRLVQALRAGATITYDPNARPSLMGDPAEARVSIERFVRLSDVVKASDEDLAWLAPEEDVADVARAWAATGPAMVVVTRGGEGATAYLHDGREITIPSIDVDVADTVGAGDSFMAGIIDGLWSAGLLGAKNRDALREITDATVTRVLTRCARIAGITCSRPGANPPTADELAG</sequence>
<dbReference type="EMBL" id="FNZI01000003">
    <property type="protein sequence ID" value="SEJ35044.1"/>
    <property type="molecule type" value="Genomic_DNA"/>
</dbReference>
<dbReference type="RefSeq" id="WP_042215139.1">
    <property type="nucleotide sequence ID" value="NZ_BBLU01000008.1"/>
</dbReference>
<dbReference type="InterPro" id="IPR011611">
    <property type="entry name" value="PfkB_dom"/>
</dbReference>
<dbReference type="InterPro" id="IPR050306">
    <property type="entry name" value="PfkB_Carbo_kinase"/>
</dbReference>
<dbReference type="OrthoDB" id="9795789at2"/>
<evidence type="ECO:0000313" key="7">
    <source>
        <dbReference type="EMBL" id="SEJ35044.1"/>
    </source>
</evidence>
<dbReference type="SUPFAM" id="SSF53613">
    <property type="entry name" value="Ribokinase-like"/>
    <property type="match status" value="1"/>
</dbReference>
<keyword evidence="5" id="KW-0067">ATP-binding</keyword>
<proteinExistence type="inferred from homology"/>
<dbReference type="InterPro" id="IPR002173">
    <property type="entry name" value="Carboh/pur_kinase_PfkB_CS"/>
</dbReference>
<accession>A0A1H6Y576</accession>
<feature type="domain" description="Carbohydrate kinase PfkB" evidence="6">
    <location>
        <begin position="5"/>
        <end position="297"/>
    </location>
</feature>
<evidence type="ECO:0000313" key="8">
    <source>
        <dbReference type="Proteomes" id="UP000183315"/>
    </source>
</evidence>
<evidence type="ECO:0000256" key="2">
    <source>
        <dbReference type="ARBA" id="ARBA00022679"/>
    </source>
</evidence>
<evidence type="ECO:0000259" key="6">
    <source>
        <dbReference type="Pfam" id="PF00294"/>
    </source>
</evidence>
<keyword evidence="8" id="KW-1185">Reference proteome</keyword>
<dbReference type="GO" id="GO:0016301">
    <property type="term" value="F:kinase activity"/>
    <property type="evidence" value="ECO:0007669"/>
    <property type="project" value="UniProtKB-KW"/>
</dbReference>
<dbReference type="PROSITE" id="PS00583">
    <property type="entry name" value="PFKB_KINASES_1"/>
    <property type="match status" value="1"/>
</dbReference>
<keyword evidence="4 7" id="KW-0418">Kinase</keyword>
<dbReference type="Proteomes" id="UP000183315">
    <property type="component" value="Unassembled WGS sequence"/>
</dbReference>
<dbReference type="InterPro" id="IPR029056">
    <property type="entry name" value="Ribokinase-like"/>
</dbReference>
<dbReference type="eggNOG" id="COG0524">
    <property type="taxonomic scope" value="Bacteria"/>
</dbReference>
<dbReference type="Gene3D" id="3.40.1190.20">
    <property type="match status" value="1"/>
</dbReference>
<dbReference type="PANTHER" id="PTHR43085">
    <property type="entry name" value="HEXOKINASE FAMILY MEMBER"/>
    <property type="match status" value="1"/>
</dbReference>
<dbReference type="AlphaFoldDB" id="A0A1H6Y576"/>
<dbReference type="STRING" id="1043493.SAMN05421637_1517"/>
<gene>
    <name evidence="7" type="ORF">SAMN05421637_1517</name>
</gene>
<dbReference type="CDD" id="cd01167">
    <property type="entry name" value="bac_FRK"/>
    <property type="match status" value="1"/>
</dbReference>
<dbReference type="PROSITE" id="PS00584">
    <property type="entry name" value="PFKB_KINASES_2"/>
    <property type="match status" value="1"/>
</dbReference>
<dbReference type="PANTHER" id="PTHR43085:SF1">
    <property type="entry name" value="PSEUDOURIDINE KINASE-RELATED"/>
    <property type="match status" value="1"/>
</dbReference>
<keyword evidence="2" id="KW-0808">Transferase</keyword>
<evidence type="ECO:0000256" key="1">
    <source>
        <dbReference type="ARBA" id="ARBA00010688"/>
    </source>
</evidence>